<dbReference type="EMBL" id="CP012109">
    <property type="protein sequence ID" value="AKQ69860.1"/>
    <property type="molecule type" value="Genomic_DNA"/>
</dbReference>
<keyword evidence="3" id="KW-1185">Reference proteome</keyword>
<dbReference type="RefSeq" id="WP_002639677.1">
    <property type="nucleotide sequence ID" value="NZ_CP012109.1"/>
</dbReference>
<dbReference type="STRING" id="1297742.A176_006772"/>
<feature type="domain" description="SCO6045-like C-terminal" evidence="1">
    <location>
        <begin position="8"/>
        <end position="94"/>
    </location>
</feature>
<dbReference type="OrthoDB" id="5382443at2"/>
<reference evidence="2 3" key="1">
    <citation type="journal article" date="2016" name="PLoS ONE">
        <title>Complete Genome Sequence and Comparative Genomics of a Novel Myxobacterium Myxococcus hansupus.</title>
        <authorList>
            <person name="Sharma G."/>
            <person name="Narwani T."/>
            <person name="Subramanian S."/>
        </authorList>
    </citation>
    <scope>NUCLEOTIDE SEQUENCE [LARGE SCALE GENOMIC DNA]</scope>
    <source>
        <strain evidence="3">mixupus</strain>
    </source>
</reference>
<dbReference type="PATRIC" id="fig|1297742.4.peg.6870"/>
<evidence type="ECO:0000313" key="3">
    <source>
        <dbReference type="Proteomes" id="UP000009026"/>
    </source>
</evidence>
<dbReference type="AlphaFoldDB" id="A0A0H4X8E6"/>
<dbReference type="KEGG" id="mym:A176_006772"/>
<sequence>MSARERLAREQEELVRALGVGAPVPAGFDASRVLAAAQSLISKRRRSVERAWPVLAAALGPDFAHNFETWARAHPISVNPDAHADGRRFAQALQAEGRLPGRLSRNLLDFDITWKMTPAGEAVRRRGFALIIRRHDTTHRFLWALRLPGGRVLRWAPEPPSSRGAALPQG</sequence>
<name>A0A0H4X8E6_9BACT</name>
<gene>
    <name evidence="2" type="ORF">A176_006772</name>
</gene>
<proteinExistence type="predicted"/>
<protein>
    <recommendedName>
        <fullName evidence="1">SCO6045-like C-terminal domain-containing protein</fullName>
    </recommendedName>
</protein>
<evidence type="ECO:0000313" key="2">
    <source>
        <dbReference type="EMBL" id="AKQ69860.1"/>
    </source>
</evidence>
<dbReference type="Pfam" id="PF26136">
    <property type="entry name" value="SCO6045_C"/>
    <property type="match status" value="1"/>
</dbReference>
<evidence type="ECO:0000259" key="1">
    <source>
        <dbReference type="Pfam" id="PF26136"/>
    </source>
</evidence>
<accession>A0A0H4X8E6</accession>
<organism evidence="2 3">
    <name type="scientific">Pseudomyxococcus hansupus</name>
    <dbReference type="NCBI Taxonomy" id="1297742"/>
    <lineage>
        <taxon>Bacteria</taxon>
        <taxon>Pseudomonadati</taxon>
        <taxon>Myxococcota</taxon>
        <taxon>Myxococcia</taxon>
        <taxon>Myxococcales</taxon>
        <taxon>Cystobacterineae</taxon>
        <taxon>Myxococcaceae</taxon>
        <taxon>Pseudomyxococcus</taxon>
    </lineage>
</organism>
<dbReference type="Proteomes" id="UP000009026">
    <property type="component" value="Chromosome"/>
</dbReference>
<dbReference type="InterPro" id="IPR058711">
    <property type="entry name" value="SCO6045-like_C"/>
</dbReference>